<dbReference type="RefSeq" id="WP_211603148.1">
    <property type="nucleotide sequence ID" value="NZ_JAGSNF010000015.1"/>
</dbReference>
<name>A0A941D864_9MICO</name>
<keyword evidence="1" id="KW-0812">Transmembrane</keyword>
<feature type="transmembrane region" description="Helical" evidence="1">
    <location>
        <begin position="16"/>
        <end position="36"/>
    </location>
</feature>
<evidence type="ECO:0000313" key="3">
    <source>
        <dbReference type="EMBL" id="MBR7743894.1"/>
    </source>
</evidence>
<protein>
    <submittedName>
        <fullName evidence="3">Pilus assembly protein</fullName>
    </submittedName>
</protein>
<comment type="caution">
    <text evidence="3">The sequence shown here is derived from an EMBL/GenBank/DDBJ whole genome shotgun (WGS) entry which is preliminary data.</text>
</comment>
<keyword evidence="1" id="KW-1133">Transmembrane helix</keyword>
<reference evidence="3" key="1">
    <citation type="submission" date="2021-04" db="EMBL/GenBank/DDBJ databases">
        <title>Phycicoccus avicenniae sp. nov., a novel endophytic actinomycetes isolated from branch of Avicennia mariana.</title>
        <authorList>
            <person name="Tuo L."/>
        </authorList>
    </citation>
    <scope>NUCLEOTIDE SEQUENCE</scope>
    <source>
        <strain evidence="3">BSK3Z-2</strain>
    </source>
</reference>
<evidence type="ECO:0000313" key="4">
    <source>
        <dbReference type="Proteomes" id="UP000677016"/>
    </source>
</evidence>
<dbReference type="EMBL" id="JAGSNF010000015">
    <property type="protein sequence ID" value="MBR7743894.1"/>
    <property type="molecule type" value="Genomic_DNA"/>
</dbReference>
<gene>
    <name evidence="3" type="ORF">KC207_11390</name>
</gene>
<dbReference type="InterPro" id="IPR028087">
    <property type="entry name" value="Tad_N"/>
</dbReference>
<dbReference type="Pfam" id="PF13400">
    <property type="entry name" value="Tad"/>
    <property type="match status" value="1"/>
</dbReference>
<sequence length="396" mass="39363">MPRQVRDSAARDERGAVALTVVGLIVPFLLIGAFVVDLGMAYAQAQAFASGADSAALAVAREKQDDMNEKPTTLTNCGALLADDPDAARAGETARRQVQANRPFDLSEDDITVNVRLACVPVNGGPAGSGVLKVTVDVTREVPTALGKVAGVDSIRAARTGNAGVSGARRVGGVFPLAICDKQANAIRANPTATTTIETDKVWQPGCATGNAGGGNGGGNNGGGNNGGGNGGGNNGGGNGGGNNGGGNGGGNNGGGSNSGAGNWGWLDCGATNNSTQGLADRIRNGCTLPPLAGNPASVQMGGQPGNRDNAGPVRDAMQDKVGDSLAFPVYDLVTSQGSGAEYRVVGFITLKIIAITNGEVTVQYQAYSPTAEFDGSCGLGAGCASYNVTAVGLIG</sequence>
<dbReference type="AlphaFoldDB" id="A0A941D864"/>
<dbReference type="Proteomes" id="UP000677016">
    <property type="component" value="Unassembled WGS sequence"/>
</dbReference>
<evidence type="ECO:0000259" key="2">
    <source>
        <dbReference type="Pfam" id="PF13400"/>
    </source>
</evidence>
<keyword evidence="1" id="KW-0472">Membrane</keyword>
<evidence type="ECO:0000256" key="1">
    <source>
        <dbReference type="SAM" id="Phobius"/>
    </source>
</evidence>
<organism evidence="3 4">
    <name type="scientific">Phycicoccus avicenniae</name>
    <dbReference type="NCBI Taxonomy" id="2828860"/>
    <lineage>
        <taxon>Bacteria</taxon>
        <taxon>Bacillati</taxon>
        <taxon>Actinomycetota</taxon>
        <taxon>Actinomycetes</taxon>
        <taxon>Micrococcales</taxon>
        <taxon>Intrasporangiaceae</taxon>
        <taxon>Phycicoccus</taxon>
    </lineage>
</organism>
<accession>A0A941D864</accession>
<feature type="domain" description="Putative Flp pilus-assembly TadG-like N-terminal" evidence="2">
    <location>
        <begin position="15"/>
        <end position="61"/>
    </location>
</feature>
<keyword evidence="4" id="KW-1185">Reference proteome</keyword>
<proteinExistence type="predicted"/>